<sequence>MWLNARTTHCSLQQAITHLPDPEPLDELVRSKAIDEVLPSLKRVLQNNPRNPADRQKLAGAEIAIGGEAVRLDDSIRAESLVLSEEFDLNELDAVDLILTGEAQNEIFDNVGRGLCAVLCYYDTHRYQTGMLSMLLSLHDNAEIPRSLATTIESLLKDRSLFDRLINVMCTFTTKKELERLSKPTVNGVGNPKHKRMLIDLMADVRRNCFSALYNICTSISNDLAPQYLSALFQKVREIAVTAEFDDASLALWTVTQSFIVPTRLAQFADPRLVLEVVHEQFHSQQWKDTAIAATIHLNYTVALKSIASRTSLANSEMFASDMAEKTLDAAIDMKALQFIRDFVLTVPDFKEHYAFPHIVDCILKALCTYYPEKLHELLRICEAEIEYVEEHGLGNLTQLPALHYRALIDIMTYLYSLDIPDIVAASDQYFSNDYPGLHHLMACGRQVSNPIMLVAFLNMLRSMCRTENAALTMYYFFKKRGRGDTLSWDHLFAAVRNYLNMFAEAGGSKVIMGQAELTGLIVWIRLAETLSLQSAECRQNFLKERGLVVSLIGLVASPVHTYLKGAILRLLASFALDAEHTSQIWHGLFRSGIITVDGEGNLEGLPKDLELRERPTGRYDCCTGFLKLMENLFCHCSIPATSDSAPYIAFLVKSVIGGTFSRTYQDHNDMWNMLCCSFNILYNICNNRNVDVNTVKEGQVNIVVLTQLLNSSVLLDAIKRTLFEGSRYIATFGSPEKEREAATSAALRLLQKAVLSHTQLRDALRFADSTIKIAQLDEIFLSISDIRFPDGHIESMNLYALLSPYVSTLPELLPHTNYVLDIMHKLSVLDPSKSNQAKYRQALASGAEQLAYVCAQLASIENADVEWKLGQSKVAIDISDMTHPELHGLAFCNILEIICHGLESCPKEYSIASLLLGCDDTTKLEDTFGSSCMRGILSVIEKAINSDEPWSGPHAGLLEGSLRALDCLVNPGTKFSYDSLSYLRANGDVIYSIMCFIFNMMAVGADVPAGADVPLIQGTILNLIAVELSSLAMQGIFEQAERYYHYLLIPASSQAAAEDGDEMIPINEGSSPPIWYAFHEIVLAEEKSHSEQWAILHLLSGQMALINVVALFADIGFFDQRVLLYCLCDGVINYIIEFAGQLDLSETVTDMITDCLFRVVQAISKLSIRFGAEITENPVHSDCVSVLDALVKFFVNPGNFMSVRGKIDMYGAVFQLLHTIRKLQSEVVNPETYEADPNLTLIEVQTRLRKGAPVEKLIELSGTYLARTFNSDISSSVFSLKMIAVSCITELLHEDVEATRNFIELLVRNGSIRFLLESLCTSNAVKSAKLEGNEKETMYIKTVLAFFARVAVTPAGKQALVELSALPRLAKFPFWKEEAPKFPFWRQFKDCELVGTFLGSNIVKKPKMQKVPLRRYRNSLPAIQEEPDLSGSERSEPNFRERFLPDQYKMPDWFSSAVEDLKSSTSFQNMSAVVQLGNFEVALQGLSVKATLPAVPVWGAMICIRLDHDREWLKNIDTDHPFENAWRTGIGMIKNESIIQGKQFILDECYRANVDKSNPIDLTETEFECFLKHLGAAHVFTVRSQLGCDGDCDMFEGYTIQTHSMYC</sequence>
<evidence type="ECO:0000313" key="6">
    <source>
        <dbReference type="Proteomes" id="UP001175271"/>
    </source>
</evidence>
<name>A0AA39HLK8_9BILA</name>
<keyword evidence="4" id="KW-0539">Nucleus</keyword>
<dbReference type="EMBL" id="JAUCMV010000003">
    <property type="protein sequence ID" value="KAK0408143.1"/>
    <property type="molecule type" value="Genomic_DNA"/>
</dbReference>
<evidence type="ECO:0000256" key="1">
    <source>
        <dbReference type="ARBA" id="ARBA00004123"/>
    </source>
</evidence>
<dbReference type="GO" id="GO:0044611">
    <property type="term" value="C:nuclear pore inner ring"/>
    <property type="evidence" value="ECO:0007669"/>
    <property type="project" value="TreeGrafter"/>
</dbReference>
<dbReference type="Pfam" id="PF11894">
    <property type="entry name" value="Nup192"/>
    <property type="match status" value="1"/>
</dbReference>
<organism evidence="5 6">
    <name type="scientific">Steinernema hermaphroditum</name>
    <dbReference type="NCBI Taxonomy" id="289476"/>
    <lineage>
        <taxon>Eukaryota</taxon>
        <taxon>Metazoa</taxon>
        <taxon>Ecdysozoa</taxon>
        <taxon>Nematoda</taxon>
        <taxon>Chromadorea</taxon>
        <taxon>Rhabditida</taxon>
        <taxon>Tylenchina</taxon>
        <taxon>Panagrolaimomorpha</taxon>
        <taxon>Strongyloidoidea</taxon>
        <taxon>Steinernematidae</taxon>
        <taxon>Steinernema</taxon>
    </lineage>
</organism>
<dbReference type="InterPro" id="IPR021827">
    <property type="entry name" value="Nup186/Nup192/Nup205"/>
</dbReference>
<dbReference type="PANTHER" id="PTHR31344">
    <property type="entry name" value="NUCLEAR PORE COMPLEX PROTEIN NUP205"/>
    <property type="match status" value="1"/>
</dbReference>
<keyword evidence="3" id="KW-0813">Transport</keyword>
<dbReference type="Proteomes" id="UP001175271">
    <property type="component" value="Unassembled WGS sequence"/>
</dbReference>
<proteinExistence type="inferred from homology"/>
<evidence type="ECO:0000256" key="3">
    <source>
        <dbReference type="ARBA" id="ARBA00022448"/>
    </source>
</evidence>
<evidence type="ECO:0000313" key="5">
    <source>
        <dbReference type="EMBL" id="KAK0408143.1"/>
    </source>
</evidence>
<protein>
    <submittedName>
        <fullName evidence="5">Uncharacterized protein</fullName>
    </submittedName>
</protein>
<reference evidence="5" key="1">
    <citation type="submission" date="2023-06" db="EMBL/GenBank/DDBJ databases">
        <title>Genomic analysis of the entomopathogenic nematode Steinernema hermaphroditum.</title>
        <authorList>
            <person name="Schwarz E.M."/>
            <person name="Heppert J.K."/>
            <person name="Baniya A."/>
            <person name="Schwartz H.T."/>
            <person name="Tan C.-H."/>
            <person name="Antoshechkin I."/>
            <person name="Sternberg P.W."/>
            <person name="Goodrich-Blair H."/>
            <person name="Dillman A.R."/>
        </authorList>
    </citation>
    <scope>NUCLEOTIDE SEQUENCE</scope>
    <source>
        <strain evidence="5">PS9179</strain>
        <tissue evidence="5">Whole animal</tissue>
    </source>
</reference>
<comment type="similarity">
    <text evidence="2">Belongs to the NUP186/NUP192/NUP205 family.</text>
</comment>
<gene>
    <name evidence="5" type="ORF">QR680_003795</name>
</gene>
<evidence type="ECO:0000256" key="4">
    <source>
        <dbReference type="ARBA" id="ARBA00023242"/>
    </source>
</evidence>
<dbReference type="InterPro" id="IPR016024">
    <property type="entry name" value="ARM-type_fold"/>
</dbReference>
<dbReference type="GO" id="GO:0017056">
    <property type="term" value="F:structural constituent of nuclear pore"/>
    <property type="evidence" value="ECO:0007669"/>
    <property type="project" value="TreeGrafter"/>
</dbReference>
<dbReference type="PANTHER" id="PTHR31344:SF0">
    <property type="entry name" value="NUCLEAR PORE COMPLEX PROTEIN NUP205"/>
    <property type="match status" value="1"/>
</dbReference>
<comment type="caution">
    <text evidence="5">The sequence shown here is derived from an EMBL/GenBank/DDBJ whole genome shotgun (WGS) entry which is preliminary data.</text>
</comment>
<comment type="subcellular location">
    <subcellularLocation>
        <location evidence="1">Nucleus</location>
    </subcellularLocation>
</comment>
<evidence type="ECO:0000256" key="2">
    <source>
        <dbReference type="ARBA" id="ARBA00005892"/>
    </source>
</evidence>
<dbReference type="GO" id="GO:0006999">
    <property type="term" value="P:nuclear pore organization"/>
    <property type="evidence" value="ECO:0007669"/>
    <property type="project" value="TreeGrafter"/>
</dbReference>
<keyword evidence="6" id="KW-1185">Reference proteome</keyword>
<accession>A0AA39HLK8</accession>
<dbReference type="SUPFAM" id="SSF48371">
    <property type="entry name" value="ARM repeat"/>
    <property type="match status" value="1"/>
</dbReference>